<dbReference type="Proteomes" id="UP001143474">
    <property type="component" value="Unassembled WGS sequence"/>
</dbReference>
<feature type="region of interest" description="Disordered" evidence="1">
    <location>
        <begin position="181"/>
        <end position="202"/>
    </location>
</feature>
<dbReference type="EMBL" id="BSEV01000001">
    <property type="protein sequence ID" value="GLK07108.1"/>
    <property type="molecule type" value="Genomic_DNA"/>
</dbReference>
<feature type="signal peptide" evidence="2">
    <location>
        <begin position="1"/>
        <end position="26"/>
    </location>
</feature>
<organism evidence="3 4">
    <name type="scientific">Streptosporangium carneum</name>
    <dbReference type="NCBI Taxonomy" id="47481"/>
    <lineage>
        <taxon>Bacteria</taxon>
        <taxon>Bacillati</taxon>
        <taxon>Actinomycetota</taxon>
        <taxon>Actinomycetes</taxon>
        <taxon>Streptosporangiales</taxon>
        <taxon>Streptosporangiaceae</taxon>
        <taxon>Streptosporangium</taxon>
    </lineage>
</organism>
<evidence type="ECO:0000313" key="3">
    <source>
        <dbReference type="EMBL" id="GLK07108.1"/>
    </source>
</evidence>
<keyword evidence="4" id="KW-1185">Reference proteome</keyword>
<dbReference type="AlphaFoldDB" id="A0A9W6MAZ1"/>
<comment type="caution">
    <text evidence="3">The sequence shown here is derived from an EMBL/GenBank/DDBJ whole genome shotgun (WGS) entry which is preliminary data.</text>
</comment>
<reference evidence="3" key="1">
    <citation type="journal article" date="2014" name="Int. J. Syst. Evol. Microbiol.">
        <title>Complete genome sequence of Corynebacterium casei LMG S-19264T (=DSM 44701T), isolated from a smear-ripened cheese.</title>
        <authorList>
            <consortium name="US DOE Joint Genome Institute (JGI-PGF)"/>
            <person name="Walter F."/>
            <person name="Albersmeier A."/>
            <person name="Kalinowski J."/>
            <person name="Ruckert C."/>
        </authorList>
    </citation>
    <scope>NUCLEOTIDE SEQUENCE</scope>
    <source>
        <strain evidence="3">VKM Ac-2007</strain>
    </source>
</reference>
<evidence type="ECO:0000313" key="4">
    <source>
        <dbReference type="Proteomes" id="UP001143474"/>
    </source>
</evidence>
<feature type="chain" id="PRO_5040859906" evidence="2">
    <location>
        <begin position="27"/>
        <end position="242"/>
    </location>
</feature>
<protein>
    <submittedName>
        <fullName evidence="3">Uncharacterized protein</fullName>
    </submittedName>
</protein>
<proteinExistence type="predicted"/>
<evidence type="ECO:0000256" key="2">
    <source>
        <dbReference type="SAM" id="SignalP"/>
    </source>
</evidence>
<keyword evidence="2" id="KW-0732">Signal</keyword>
<feature type="region of interest" description="Disordered" evidence="1">
    <location>
        <begin position="22"/>
        <end position="41"/>
    </location>
</feature>
<gene>
    <name evidence="3" type="ORF">GCM10017600_05130</name>
</gene>
<feature type="compositionally biased region" description="Low complexity" evidence="1">
    <location>
        <begin position="23"/>
        <end position="41"/>
    </location>
</feature>
<sequence>MRTRILAAVTLTAGVLMSTLTGAANADTPPPATVTDTPTPAPTVENPALDEGAFVVRCEGGAVIARVRKLSEEEIRKLKEKGALFHERRLKGDVRLRGGESTVITPDALGELPDPAKLKELKEQLKEKAFEIRVGGVEEAPGGTKGSGEGAVAQSYSIFGEAAPGEPNPVFDEAVPDVKGPADDTAAPVKPHVEGAEEPASELFTKVLPDGDITIVESPAAGAEKKAFSLEKHGPIHCVKRP</sequence>
<dbReference type="RefSeq" id="WP_271215674.1">
    <property type="nucleotide sequence ID" value="NZ_BAAAVD010000006.1"/>
</dbReference>
<evidence type="ECO:0000256" key="1">
    <source>
        <dbReference type="SAM" id="MobiDB-lite"/>
    </source>
</evidence>
<reference evidence="3" key="2">
    <citation type="submission" date="2023-01" db="EMBL/GenBank/DDBJ databases">
        <authorList>
            <person name="Sun Q."/>
            <person name="Evtushenko L."/>
        </authorList>
    </citation>
    <scope>NUCLEOTIDE SEQUENCE</scope>
    <source>
        <strain evidence="3">VKM Ac-2007</strain>
    </source>
</reference>
<name>A0A9W6MAZ1_9ACTN</name>
<accession>A0A9W6MAZ1</accession>